<dbReference type="SUPFAM" id="SSF110087">
    <property type="entry name" value="DR1885-like metal-binding protein"/>
    <property type="match status" value="1"/>
</dbReference>
<dbReference type="Proteomes" id="UP000826722">
    <property type="component" value="Chromosome"/>
</dbReference>
<dbReference type="InterPro" id="IPR007410">
    <property type="entry name" value="LpqE-like"/>
</dbReference>
<dbReference type="InterPro" id="IPR058248">
    <property type="entry name" value="Lxx211020-like"/>
</dbReference>
<feature type="chain" id="PRO_5034405964" description="Copper chaperone PCu(A)C" evidence="1">
    <location>
        <begin position="25"/>
        <end position="160"/>
    </location>
</feature>
<reference evidence="2" key="1">
    <citation type="journal article" date="2021" name="Arch. Microbiol.">
        <title>Methyloradius palustris gen. nov., sp. nov., a methanol-oxidizing bacterium isolated from snow.</title>
        <authorList>
            <person name="Miyadera T."/>
            <person name="Kojima H."/>
            <person name="Fukui M."/>
        </authorList>
    </citation>
    <scope>NUCLEOTIDE SEQUENCE</scope>
    <source>
        <strain evidence="2">Zm11</strain>
    </source>
</reference>
<dbReference type="RefSeq" id="WP_225907022.1">
    <property type="nucleotide sequence ID" value="NZ_AP024110.1"/>
</dbReference>
<proteinExistence type="predicted"/>
<feature type="signal peptide" evidence="1">
    <location>
        <begin position="1"/>
        <end position="24"/>
    </location>
</feature>
<evidence type="ECO:0008006" key="4">
    <source>
        <dbReference type="Google" id="ProtNLM"/>
    </source>
</evidence>
<evidence type="ECO:0000256" key="1">
    <source>
        <dbReference type="SAM" id="SignalP"/>
    </source>
</evidence>
<dbReference type="InterPro" id="IPR036182">
    <property type="entry name" value="PCuAC_sf"/>
</dbReference>
<name>A0A8D5G4J4_9PROT</name>
<gene>
    <name evidence="2" type="ORF">ZMTM_20970</name>
</gene>
<dbReference type="Gene3D" id="2.60.40.1890">
    <property type="entry name" value="PCu(A)C copper chaperone"/>
    <property type="match status" value="1"/>
</dbReference>
<dbReference type="PANTHER" id="PTHR36302">
    <property type="entry name" value="BLR7088 PROTEIN"/>
    <property type="match status" value="1"/>
</dbReference>
<keyword evidence="3" id="KW-1185">Reference proteome</keyword>
<organism evidence="2 3">
    <name type="scientific">Methyloradius palustris</name>
    <dbReference type="NCBI Taxonomy" id="2778876"/>
    <lineage>
        <taxon>Bacteria</taxon>
        <taxon>Pseudomonadati</taxon>
        <taxon>Pseudomonadota</taxon>
        <taxon>Betaproteobacteria</taxon>
        <taxon>Nitrosomonadales</taxon>
        <taxon>Methylophilaceae</taxon>
        <taxon>Methyloradius</taxon>
    </lineage>
</organism>
<dbReference type="PANTHER" id="PTHR36302:SF1">
    <property type="entry name" value="COPPER CHAPERONE PCU(A)C"/>
    <property type="match status" value="1"/>
</dbReference>
<dbReference type="KEGG" id="mpau:ZMTM_20970"/>
<dbReference type="Pfam" id="PF04314">
    <property type="entry name" value="PCuAC"/>
    <property type="match status" value="1"/>
</dbReference>
<dbReference type="AlphaFoldDB" id="A0A8D5G4J4"/>
<evidence type="ECO:0000313" key="3">
    <source>
        <dbReference type="Proteomes" id="UP000826722"/>
    </source>
</evidence>
<protein>
    <recommendedName>
        <fullName evidence="4">Copper chaperone PCu(A)C</fullName>
    </recommendedName>
</protein>
<dbReference type="EMBL" id="AP024110">
    <property type="protein sequence ID" value="BCM25838.1"/>
    <property type="molecule type" value="Genomic_DNA"/>
</dbReference>
<evidence type="ECO:0000313" key="2">
    <source>
        <dbReference type="EMBL" id="BCM25838.1"/>
    </source>
</evidence>
<accession>A0A8D5G4J4</accession>
<keyword evidence="1" id="KW-0732">Signal</keyword>
<sequence length="160" mass="17020">MKNLMQSVVITIAAMAFSATVSMAAEQNDPSINVHQAWARATAPGQDVGAAYLMIVSKKDITLVNITTDAAEHTQIHSMTMDNGVMKMRELESLAIPAGKMVNLAPGGMHLMLMGLKKPLKVGGQLALTLQFKDNAGKLSSVNIQAPIQAGVTEPDHHSM</sequence>